<dbReference type="PANTHER" id="PTHR22948">
    <property type="entry name" value="TUDOR DOMAIN CONTAINING PROTEIN"/>
    <property type="match status" value="1"/>
</dbReference>
<name>A0A836EJJ7_9HYME</name>
<reference evidence="2" key="1">
    <citation type="submission" date="2020-02" db="EMBL/GenBank/DDBJ databases">
        <title>Relaxed selection underlies rapid genomic changes in the transitions from sociality to social parasitism in ants.</title>
        <authorList>
            <person name="Bi X."/>
        </authorList>
    </citation>
    <scope>NUCLEOTIDE SEQUENCE</scope>
    <source>
        <strain evidence="2">BGI-DK2013a</strain>
        <tissue evidence="2">Whole body</tissue>
    </source>
</reference>
<dbReference type="Pfam" id="PF00567">
    <property type="entry name" value="TUDOR"/>
    <property type="match status" value="1"/>
</dbReference>
<sequence>MEIESINIKLLAQSSMAVKVVKVDSPTMFWVQLKTGSEDFQDLLEELTRRMTRRELRHRPDHVVVGELVAIRENRGWQRGIITDVNGDGTVAISLRNWGRNVEPRLFEVHILENRFQEIPCGLAHTAPFSDSWPRKTRDLTRFLINQQEGRMSILGTIKK</sequence>
<feature type="non-terminal residue" evidence="2">
    <location>
        <position position="160"/>
    </location>
</feature>
<dbReference type="SUPFAM" id="SSF63748">
    <property type="entry name" value="Tudor/PWWP/MBT"/>
    <property type="match status" value="1"/>
</dbReference>
<dbReference type="InterPro" id="IPR050621">
    <property type="entry name" value="Tudor_domain_containing"/>
</dbReference>
<dbReference type="AlphaFoldDB" id="A0A836EJJ7"/>
<evidence type="ECO:0000313" key="3">
    <source>
        <dbReference type="Proteomes" id="UP000667349"/>
    </source>
</evidence>
<dbReference type="InterPro" id="IPR002999">
    <property type="entry name" value="Tudor"/>
</dbReference>
<keyword evidence="3" id="KW-1185">Reference proteome</keyword>
<gene>
    <name evidence="2" type="primary">Tdrkh</name>
    <name evidence="2" type="ORF">G6Z75_0005622</name>
</gene>
<protein>
    <submittedName>
        <fullName evidence="2">TDRKH protein</fullName>
    </submittedName>
</protein>
<dbReference type="Proteomes" id="UP000667349">
    <property type="component" value="Unassembled WGS sequence"/>
</dbReference>
<organism evidence="2 3">
    <name type="scientific">Acromyrmex insinuator</name>
    <dbReference type="NCBI Taxonomy" id="230686"/>
    <lineage>
        <taxon>Eukaryota</taxon>
        <taxon>Metazoa</taxon>
        <taxon>Ecdysozoa</taxon>
        <taxon>Arthropoda</taxon>
        <taxon>Hexapoda</taxon>
        <taxon>Insecta</taxon>
        <taxon>Pterygota</taxon>
        <taxon>Neoptera</taxon>
        <taxon>Endopterygota</taxon>
        <taxon>Hymenoptera</taxon>
        <taxon>Apocrita</taxon>
        <taxon>Aculeata</taxon>
        <taxon>Formicoidea</taxon>
        <taxon>Formicidae</taxon>
        <taxon>Myrmicinae</taxon>
        <taxon>Acromyrmex</taxon>
    </lineage>
</organism>
<dbReference type="EMBL" id="JAANHZ010000132">
    <property type="protein sequence ID" value="KAG5315001.1"/>
    <property type="molecule type" value="Genomic_DNA"/>
</dbReference>
<comment type="caution">
    <text evidence="2">The sequence shown here is derived from an EMBL/GenBank/DDBJ whole genome shotgun (WGS) entry which is preliminary data.</text>
</comment>
<accession>A0A836EJJ7</accession>
<feature type="domain" description="Tudor" evidence="1">
    <location>
        <begin position="13"/>
        <end position="95"/>
    </location>
</feature>
<dbReference type="Gene3D" id="2.30.30.140">
    <property type="match status" value="1"/>
</dbReference>
<feature type="non-terminal residue" evidence="2">
    <location>
        <position position="1"/>
    </location>
</feature>
<dbReference type="PANTHER" id="PTHR22948:SF29">
    <property type="entry name" value="FI02030P-RELATED"/>
    <property type="match status" value="1"/>
</dbReference>
<evidence type="ECO:0000259" key="1">
    <source>
        <dbReference type="Pfam" id="PF00567"/>
    </source>
</evidence>
<proteinExistence type="predicted"/>
<evidence type="ECO:0000313" key="2">
    <source>
        <dbReference type="EMBL" id="KAG5315001.1"/>
    </source>
</evidence>